<dbReference type="CDD" id="cd06223">
    <property type="entry name" value="PRTases_typeI"/>
    <property type="match status" value="1"/>
</dbReference>
<keyword evidence="2" id="KW-0328">Glycosyltransferase</keyword>
<protein>
    <submittedName>
        <fullName evidence="2">Putative phosphoribosyltransferase</fullName>
    </submittedName>
</protein>
<dbReference type="Gene3D" id="3.30.1310.20">
    <property type="entry name" value="PRTase-like"/>
    <property type="match status" value="1"/>
</dbReference>
<accession>A0A7W9QGH3</accession>
<gene>
    <name evidence="2" type="ORF">FHS42_006777</name>
</gene>
<dbReference type="Gene3D" id="3.40.50.2020">
    <property type="match status" value="1"/>
</dbReference>
<dbReference type="AlphaFoldDB" id="A0A7W9QGH3"/>
<dbReference type="GO" id="GO:0016757">
    <property type="term" value="F:glycosyltransferase activity"/>
    <property type="evidence" value="ECO:0007669"/>
    <property type="project" value="UniProtKB-KW"/>
</dbReference>
<keyword evidence="3" id="KW-1185">Reference proteome</keyword>
<feature type="domain" description="Phosphoribosyltransferase" evidence="1">
    <location>
        <begin position="30"/>
        <end position="192"/>
    </location>
</feature>
<organism evidence="2 3">
    <name type="scientific">Streptomyces zagrosensis</name>
    <dbReference type="NCBI Taxonomy" id="1042984"/>
    <lineage>
        <taxon>Bacteria</taxon>
        <taxon>Bacillati</taxon>
        <taxon>Actinomycetota</taxon>
        <taxon>Actinomycetes</taxon>
        <taxon>Kitasatosporales</taxon>
        <taxon>Streptomycetaceae</taxon>
        <taxon>Streptomyces</taxon>
    </lineage>
</organism>
<proteinExistence type="predicted"/>
<evidence type="ECO:0000259" key="1">
    <source>
        <dbReference type="Pfam" id="PF00156"/>
    </source>
</evidence>
<sequence>MMRFQDRRAAGRALAEHLLPYRKGGRCPDPLVLALPRGGVPIGDEVARSLDAPLDVIVVRKIGAPFAEEVGLGAVAGDDPPLYDQAALVQFGLTEDDLAPILARERQELQRRTALYRQGRPEAELAGRTAIVVDDGLATGSTARAALRFARRQGPDQLVLAAPVCAPDAVRSLRDEADDIVCLEQPPSFHAVGSWYEDFAQLTDDEVLRVLRTDRG</sequence>
<comment type="caution">
    <text evidence="2">The sequence shown here is derived from an EMBL/GenBank/DDBJ whole genome shotgun (WGS) entry which is preliminary data.</text>
</comment>
<evidence type="ECO:0000313" key="2">
    <source>
        <dbReference type="EMBL" id="MBB5939681.1"/>
    </source>
</evidence>
<evidence type="ECO:0000313" key="3">
    <source>
        <dbReference type="Proteomes" id="UP000588098"/>
    </source>
</evidence>
<dbReference type="SUPFAM" id="SSF53271">
    <property type="entry name" value="PRTase-like"/>
    <property type="match status" value="1"/>
</dbReference>
<dbReference type="InterPro" id="IPR000836">
    <property type="entry name" value="PRTase_dom"/>
</dbReference>
<dbReference type="InterPro" id="IPR029057">
    <property type="entry name" value="PRTase-like"/>
</dbReference>
<name>A0A7W9QGH3_9ACTN</name>
<dbReference type="Proteomes" id="UP000588098">
    <property type="component" value="Unassembled WGS sequence"/>
</dbReference>
<keyword evidence="2" id="KW-0808">Transferase</keyword>
<dbReference type="EMBL" id="JACHJL010000026">
    <property type="protein sequence ID" value="MBB5939681.1"/>
    <property type="molecule type" value="Genomic_DNA"/>
</dbReference>
<dbReference type="Pfam" id="PF00156">
    <property type="entry name" value="Pribosyltran"/>
    <property type="match status" value="1"/>
</dbReference>
<reference evidence="2 3" key="1">
    <citation type="submission" date="2020-08" db="EMBL/GenBank/DDBJ databases">
        <title>Genomic Encyclopedia of Type Strains, Phase III (KMG-III): the genomes of soil and plant-associated and newly described type strains.</title>
        <authorList>
            <person name="Whitman W."/>
        </authorList>
    </citation>
    <scope>NUCLEOTIDE SEQUENCE [LARGE SCALE GENOMIC DNA]</scope>
    <source>
        <strain evidence="2 3">CECT 8305</strain>
    </source>
</reference>